<dbReference type="GeneTree" id="ENSGT00940000163533"/>
<dbReference type="GO" id="GO:0019814">
    <property type="term" value="C:immunoglobulin complex"/>
    <property type="evidence" value="ECO:0007669"/>
    <property type="project" value="UniProtKB-KW"/>
</dbReference>
<dbReference type="PANTHER" id="PTHR23266">
    <property type="entry name" value="IMMUNOGLOBULIN HEAVY CHAIN"/>
    <property type="match status" value="1"/>
</dbReference>
<evidence type="ECO:0000313" key="6">
    <source>
        <dbReference type="Proteomes" id="UP000001646"/>
    </source>
</evidence>
<accession>A0A803SQC7</accession>
<reference evidence="5" key="3">
    <citation type="submission" date="2025-09" db="UniProtKB">
        <authorList>
            <consortium name="Ensembl"/>
        </authorList>
    </citation>
    <scope>IDENTIFICATION</scope>
</reference>
<feature type="domain" description="Ig-like" evidence="4">
    <location>
        <begin position="78"/>
        <end position="176"/>
    </location>
</feature>
<evidence type="ECO:0000256" key="1">
    <source>
        <dbReference type="ARBA" id="ARBA00022859"/>
    </source>
</evidence>
<reference evidence="5" key="2">
    <citation type="submission" date="2025-08" db="UniProtKB">
        <authorList>
            <consortium name="Ensembl"/>
        </authorList>
    </citation>
    <scope>IDENTIFICATION</scope>
</reference>
<dbReference type="GO" id="GO:0005576">
    <property type="term" value="C:extracellular region"/>
    <property type="evidence" value="ECO:0007669"/>
    <property type="project" value="UniProtKB-ARBA"/>
</dbReference>
<dbReference type="InParanoid" id="A0A803SQC7"/>
<dbReference type="Proteomes" id="UP000001646">
    <property type="component" value="Unplaced"/>
</dbReference>
<evidence type="ECO:0000259" key="4">
    <source>
        <dbReference type="PROSITE" id="PS50835"/>
    </source>
</evidence>
<dbReference type="Ensembl" id="ENSACAT00000045979.1">
    <property type="protein sequence ID" value="ENSACAP00000025167.1"/>
    <property type="gene ID" value="ENSACAG00000038441.1"/>
</dbReference>
<dbReference type="InterPro" id="IPR036179">
    <property type="entry name" value="Ig-like_dom_sf"/>
</dbReference>
<keyword evidence="2" id="KW-1064">Adaptive immunity</keyword>
<protein>
    <recommendedName>
        <fullName evidence="4">Ig-like domain-containing protein</fullName>
    </recommendedName>
</protein>
<dbReference type="Gene3D" id="2.60.40.10">
    <property type="entry name" value="Immunoglobulins"/>
    <property type="match status" value="1"/>
</dbReference>
<sequence length="200" mass="22839">MQICKYFPIQSWHILPQLTQTGRHNTVCLDRSLIYYSQSKRSADMKFWLHFIFVSALFRGIKSEVKLEESGGGVKRPGDSLSLSCKGSGFTFRDYYMNWVRQAPGKGLEWVAEIGTSSSPLRYSNAVRGRFIISRDDSNSLLSLQMNNLKTEDSAVYYCARDTVKESEYEANQKASCDYENPPLRFICTVTKRESGHDKA</sequence>
<dbReference type="InterPro" id="IPR013783">
    <property type="entry name" value="Ig-like_fold"/>
</dbReference>
<dbReference type="InterPro" id="IPR050199">
    <property type="entry name" value="IgHV"/>
</dbReference>
<evidence type="ECO:0000313" key="5">
    <source>
        <dbReference type="Ensembl" id="ENSACAP00000025167.1"/>
    </source>
</evidence>
<dbReference type="GO" id="GO:0016064">
    <property type="term" value="P:immunoglobulin mediated immune response"/>
    <property type="evidence" value="ECO:0000318"/>
    <property type="project" value="GO_Central"/>
</dbReference>
<evidence type="ECO:0000256" key="3">
    <source>
        <dbReference type="ARBA" id="ARBA00043265"/>
    </source>
</evidence>
<dbReference type="GO" id="GO:0003823">
    <property type="term" value="F:antigen binding"/>
    <property type="evidence" value="ECO:0000318"/>
    <property type="project" value="GO_Central"/>
</dbReference>
<evidence type="ECO:0000256" key="2">
    <source>
        <dbReference type="ARBA" id="ARBA00023130"/>
    </source>
</evidence>
<name>A0A803SQC7_ANOCA</name>
<dbReference type="SMART" id="SM00406">
    <property type="entry name" value="IGv"/>
    <property type="match status" value="1"/>
</dbReference>
<keyword evidence="1" id="KW-0391">Immunity</keyword>
<organism evidence="5 6">
    <name type="scientific">Anolis carolinensis</name>
    <name type="common">Green anole</name>
    <name type="synonym">American chameleon</name>
    <dbReference type="NCBI Taxonomy" id="28377"/>
    <lineage>
        <taxon>Eukaryota</taxon>
        <taxon>Metazoa</taxon>
        <taxon>Chordata</taxon>
        <taxon>Craniata</taxon>
        <taxon>Vertebrata</taxon>
        <taxon>Euteleostomi</taxon>
        <taxon>Lepidosauria</taxon>
        <taxon>Squamata</taxon>
        <taxon>Bifurcata</taxon>
        <taxon>Unidentata</taxon>
        <taxon>Episquamata</taxon>
        <taxon>Toxicofera</taxon>
        <taxon>Iguania</taxon>
        <taxon>Dactyloidae</taxon>
        <taxon>Anolis</taxon>
    </lineage>
</organism>
<keyword evidence="6" id="KW-1185">Reference proteome</keyword>
<dbReference type="InterPro" id="IPR007110">
    <property type="entry name" value="Ig-like_dom"/>
</dbReference>
<dbReference type="PROSITE" id="PS50835">
    <property type="entry name" value="IG_LIKE"/>
    <property type="match status" value="1"/>
</dbReference>
<reference evidence="5" key="1">
    <citation type="submission" date="2009-12" db="EMBL/GenBank/DDBJ databases">
        <title>The Genome Sequence of Anolis carolinensis (Green Anole Lizard).</title>
        <authorList>
            <consortium name="The Genome Sequencing Platform"/>
            <person name="Di Palma F."/>
            <person name="Alfoldi J."/>
            <person name="Heiman D."/>
            <person name="Young S."/>
            <person name="Grabherr M."/>
            <person name="Johnson J."/>
            <person name="Lander E.S."/>
            <person name="Lindblad-Toh K."/>
        </authorList>
    </citation>
    <scope>NUCLEOTIDE SEQUENCE [LARGE SCALE GENOMIC DNA]</scope>
    <source>
        <strain evidence="5">JBL SC #1</strain>
    </source>
</reference>
<keyword evidence="3" id="KW-1280">Immunoglobulin</keyword>
<dbReference type="InterPro" id="IPR003599">
    <property type="entry name" value="Ig_sub"/>
</dbReference>
<dbReference type="FunFam" id="2.60.40.10:FF:003031">
    <property type="entry name" value="Uncharacterized protein"/>
    <property type="match status" value="1"/>
</dbReference>
<dbReference type="Pfam" id="PF07686">
    <property type="entry name" value="V-set"/>
    <property type="match status" value="1"/>
</dbReference>
<proteinExistence type="predicted"/>
<dbReference type="SUPFAM" id="SSF48726">
    <property type="entry name" value="Immunoglobulin"/>
    <property type="match status" value="1"/>
</dbReference>
<dbReference type="SMART" id="SM00409">
    <property type="entry name" value="IG"/>
    <property type="match status" value="1"/>
</dbReference>
<dbReference type="AlphaFoldDB" id="A0A803SQC7"/>
<dbReference type="InterPro" id="IPR013106">
    <property type="entry name" value="Ig_V-set"/>
</dbReference>